<accession>A0A921HJR5</accession>
<organism evidence="9 10">
    <name type="scientific">Phocaeicola plebeius</name>
    <dbReference type="NCBI Taxonomy" id="310297"/>
    <lineage>
        <taxon>Bacteria</taxon>
        <taxon>Pseudomonadati</taxon>
        <taxon>Bacteroidota</taxon>
        <taxon>Bacteroidia</taxon>
        <taxon>Bacteroidales</taxon>
        <taxon>Bacteroidaceae</taxon>
        <taxon>Phocaeicola</taxon>
    </lineage>
</organism>
<evidence type="ECO:0000256" key="6">
    <source>
        <dbReference type="ARBA" id="ARBA00048359"/>
    </source>
</evidence>
<dbReference type="Proteomes" id="UP000722357">
    <property type="component" value="Unassembled WGS sequence"/>
</dbReference>
<keyword evidence="4" id="KW-0648">Protein biosynthesis</keyword>
<dbReference type="AlphaFoldDB" id="A0A921HJR5"/>
<protein>
    <submittedName>
        <fullName evidence="9">DUF5915 domain-containing protein</fullName>
    </submittedName>
</protein>
<dbReference type="Pfam" id="PF00133">
    <property type="entry name" value="tRNA-synt_1"/>
    <property type="match status" value="1"/>
</dbReference>
<dbReference type="InterPro" id="IPR033709">
    <property type="entry name" value="Anticodon_Ile_ABEc"/>
</dbReference>
<dbReference type="Pfam" id="PF08264">
    <property type="entry name" value="Anticodon_1"/>
    <property type="match status" value="1"/>
</dbReference>
<dbReference type="GO" id="GO:0005524">
    <property type="term" value="F:ATP binding"/>
    <property type="evidence" value="ECO:0007669"/>
    <property type="project" value="UniProtKB-KW"/>
</dbReference>
<dbReference type="InterPro" id="IPR002300">
    <property type="entry name" value="aa-tRNA-synth_Ia"/>
</dbReference>
<dbReference type="Gene3D" id="1.10.730.10">
    <property type="entry name" value="Isoleucyl-tRNA Synthetase, Domain 1"/>
    <property type="match status" value="1"/>
</dbReference>
<keyword evidence="3" id="KW-0067">ATP-binding</keyword>
<reference evidence="9" key="1">
    <citation type="journal article" date="2021" name="PeerJ">
        <title>Extensive microbial diversity within the chicken gut microbiome revealed by metagenomics and culture.</title>
        <authorList>
            <person name="Gilroy R."/>
            <person name="Ravi A."/>
            <person name="Getino M."/>
            <person name="Pursley I."/>
            <person name="Horton D.L."/>
            <person name="Alikhan N.F."/>
            <person name="Baker D."/>
            <person name="Gharbi K."/>
            <person name="Hall N."/>
            <person name="Watson M."/>
            <person name="Adriaenssens E.M."/>
            <person name="Foster-Nyarko E."/>
            <person name="Jarju S."/>
            <person name="Secka A."/>
            <person name="Antonio M."/>
            <person name="Oren A."/>
            <person name="Chaudhuri R.R."/>
            <person name="La Ragione R."/>
            <person name="Hildebrand F."/>
            <person name="Pallen M.J."/>
        </authorList>
    </citation>
    <scope>NUCLEOTIDE SEQUENCE</scope>
    <source>
        <strain evidence="9">9794</strain>
    </source>
</reference>
<reference evidence="9" key="2">
    <citation type="submission" date="2021-09" db="EMBL/GenBank/DDBJ databases">
        <authorList>
            <person name="Gilroy R."/>
        </authorList>
    </citation>
    <scope>NUCLEOTIDE SEQUENCE</scope>
    <source>
        <strain evidence="9">9794</strain>
    </source>
</reference>
<proteinExistence type="predicted"/>
<sequence>VSASGKPMKRESDLIDVWFDSGAMPYAQLHYPFENKELVDSRSYYPADFIAEGVDQTRGWFFTLHAIATMVFDSVAYKNVISNGLVLDKNGNKMSKRLGNAVDPFGAIEKFGSDPLRWYMITNSSPWDNLKFDTDGVDEVRRKFFGTLYNTYSFFALYANVDGFTYAEEDVPMNERPEIDRWILSLLNSLIKNVDACFADYEPTKAGRLITDFVNDNLSNWYVRLNRKRFWGSAMSTDKLSAYQTLYTCLETVAKLMAPIAPFYADRLYMDLIAVTGRDQVVSVHLAKFPVADENLINAELEARMQMAQDVTSMVLALRRKVNIKVRQPLQCIMIPVVDEAQKQHIEAVKDLIMNEVNVKEIKFVDGAAGVLVKKVKCDFKKLGPKFGKQMKAVAAAVAGMSQEAIAELEKNGSYTFQLDGADAVVEAADVEIFSEDIPGWLVANEGKLTVALEVTVTDELKREGIARELVNRIQNIRKSSGFEITDKIAIVLSKNSNTDDAINEYNTYICNQVLANSLTLADEVVDGTELNFDDFSLYVNVTKL</sequence>
<keyword evidence="1" id="KW-0436">Ligase</keyword>
<dbReference type="GO" id="GO:0004822">
    <property type="term" value="F:isoleucine-tRNA ligase activity"/>
    <property type="evidence" value="ECO:0007669"/>
    <property type="project" value="UniProtKB-EC"/>
</dbReference>
<dbReference type="InterPro" id="IPR014729">
    <property type="entry name" value="Rossmann-like_a/b/a_fold"/>
</dbReference>
<feature type="domain" description="Methionyl/Valyl/Leucyl/Isoleucyl-tRNA synthetase anticodon-binding" evidence="8">
    <location>
        <begin position="180"/>
        <end position="331"/>
    </location>
</feature>
<dbReference type="EMBL" id="DYWE01000080">
    <property type="protein sequence ID" value="HJF81659.1"/>
    <property type="molecule type" value="Genomic_DNA"/>
</dbReference>
<evidence type="ECO:0000313" key="9">
    <source>
        <dbReference type="EMBL" id="HJF81659.1"/>
    </source>
</evidence>
<dbReference type="CDD" id="cd07961">
    <property type="entry name" value="Anticodon_Ia_Ile_ABEc"/>
    <property type="match status" value="1"/>
</dbReference>
<evidence type="ECO:0000313" key="10">
    <source>
        <dbReference type="Proteomes" id="UP000722357"/>
    </source>
</evidence>
<dbReference type="GO" id="GO:0000049">
    <property type="term" value="F:tRNA binding"/>
    <property type="evidence" value="ECO:0007669"/>
    <property type="project" value="InterPro"/>
</dbReference>
<dbReference type="InterPro" id="IPR013155">
    <property type="entry name" value="M/V/L/I-tRNA-synth_anticd-bd"/>
</dbReference>
<comment type="catalytic activity">
    <reaction evidence="6">
        <text>tRNA(Ile) + L-isoleucine + ATP = L-isoleucyl-tRNA(Ile) + AMP + diphosphate</text>
        <dbReference type="Rhea" id="RHEA:11060"/>
        <dbReference type="Rhea" id="RHEA-COMP:9666"/>
        <dbReference type="Rhea" id="RHEA-COMP:9695"/>
        <dbReference type="ChEBI" id="CHEBI:30616"/>
        <dbReference type="ChEBI" id="CHEBI:33019"/>
        <dbReference type="ChEBI" id="CHEBI:58045"/>
        <dbReference type="ChEBI" id="CHEBI:78442"/>
        <dbReference type="ChEBI" id="CHEBI:78528"/>
        <dbReference type="ChEBI" id="CHEBI:456215"/>
        <dbReference type="EC" id="6.1.1.5"/>
    </reaction>
</comment>
<dbReference type="SUPFAM" id="SSF47323">
    <property type="entry name" value="Anticodon-binding domain of a subclass of class I aminoacyl-tRNA synthetases"/>
    <property type="match status" value="1"/>
</dbReference>
<evidence type="ECO:0000256" key="1">
    <source>
        <dbReference type="ARBA" id="ARBA00022598"/>
    </source>
</evidence>
<dbReference type="InterPro" id="IPR009080">
    <property type="entry name" value="tRNAsynth_Ia_anticodon-bd"/>
</dbReference>
<dbReference type="Gene3D" id="3.30.720.200">
    <property type="match status" value="1"/>
</dbReference>
<evidence type="ECO:0000256" key="5">
    <source>
        <dbReference type="ARBA" id="ARBA00023146"/>
    </source>
</evidence>
<comment type="caution">
    <text evidence="9">The sequence shown here is derived from an EMBL/GenBank/DDBJ whole genome shotgun (WGS) entry which is preliminary data.</text>
</comment>
<evidence type="ECO:0000259" key="8">
    <source>
        <dbReference type="Pfam" id="PF08264"/>
    </source>
</evidence>
<dbReference type="Pfam" id="PF19302">
    <property type="entry name" value="DUF5915"/>
    <property type="match status" value="1"/>
</dbReference>
<gene>
    <name evidence="9" type="ORF">K8V40_08420</name>
</gene>
<dbReference type="Gene3D" id="3.40.50.620">
    <property type="entry name" value="HUPs"/>
    <property type="match status" value="1"/>
</dbReference>
<evidence type="ECO:0000259" key="7">
    <source>
        <dbReference type="Pfam" id="PF00133"/>
    </source>
</evidence>
<evidence type="ECO:0000256" key="3">
    <source>
        <dbReference type="ARBA" id="ARBA00022840"/>
    </source>
</evidence>
<dbReference type="PANTHER" id="PTHR42780">
    <property type="entry name" value="SOLEUCYL-TRNA SYNTHETASE"/>
    <property type="match status" value="1"/>
</dbReference>
<dbReference type="InterPro" id="IPR023586">
    <property type="entry name" value="Ile-tRNA-ligase_type2"/>
</dbReference>
<name>A0A921HJR5_9BACT</name>
<feature type="non-terminal residue" evidence="9">
    <location>
        <position position="1"/>
    </location>
</feature>
<keyword evidence="5" id="KW-0030">Aminoacyl-tRNA synthetase</keyword>
<dbReference type="PANTHER" id="PTHR42780:SF1">
    <property type="entry name" value="ISOLEUCINE--TRNA LIGASE, CYTOPLASMIC"/>
    <property type="match status" value="1"/>
</dbReference>
<evidence type="ECO:0000256" key="4">
    <source>
        <dbReference type="ARBA" id="ARBA00022917"/>
    </source>
</evidence>
<feature type="domain" description="Aminoacyl-tRNA synthetase class Ia" evidence="7">
    <location>
        <begin position="8"/>
        <end position="132"/>
    </location>
</feature>
<evidence type="ECO:0000256" key="2">
    <source>
        <dbReference type="ARBA" id="ARBA00022741"/>
    </source>
</evidence>
<dbReference type="GO" id="GO:0006428">
    <property type="term" value="P:isoleucyl-tRNA aminoacylation"/>
    <property type="evidence" value="ECO:0007669"/>
    <property type="project" value="TreeGrafter"/>
</dbReference>
<dbReference type="SUPFAM" id="SSF52374">
    <property type="entry name" value="Nucleotidylyl transferase"/>
    <property type="match status" value="1"/>
</dbReference>
<keyword evidence="2" id="KW-0547">Nucleotide-binding</keyword>